<proteinExistence type="predicted"/>
<dbReference type="EMBL" id="BMAT01007834">
    <property type="protein sequence ID" value="GFR72557.1"/>
    <property type="molecule type" value="Genomic_DNA"/>
</dbReference>
<name>A0AAV4FH38_9GAST</name>
<gene>
    <name evidence="1" type="ORF">ElyMa_003845100</name>
</gene>
<evidence type="ECO:0000313" key="2">
    <source>
        <dbReference type="Proteomes" id="UP000762676"/>
    </source>
</evidence>
<comment type="caution">
    <text evidence="1">The sequence shown here is derived from an EMBL/GenBank/DDBJ whole genome shotgun (WGS) entry which is preliminary data.</text>
</comment>
<protein>
    <submittedName>
        <fullName evidence="1">Uncharacterized protein</fullName>
    </submittedName>
</protein>
<keyword evidence="2" id="KW-1185">Reference proteome</keyword>
<reference evidence="1 2" key="1">
    <citation type="journal article" date="2021" name="Elife">
        <title>Chloroplast acquisition without the gene transfer in kleptoplastic sea slugs, Plakobranchus ocellatus.</title>
        <authorList>
            <person name="Maeda T."/>
            <person name="Takahashi S."/>
            <person name="Yoshida T."/>
            <person name="Shimamura S."/>
            <person name="Takaki Y."/>
            <person name="Nagai Y."/>
            <person name="Toyoda A."/>
            <person name="Suzuki Y."/>
            <person name="Arimoto A."/>
            <person name="Ishii H."/>
            <person name="Satoh N."/>
            <person name="Nishiyama T."/>
            <person name="Hasebe M."/>
            <person name="Maruyama T."/>
            <person name="Minagawa J."/>
            <person name="Obokata J."/>
            <person name="Shigenobu S."/>
        </authorList>
    </citation>
    <scope>NUCLEOTIDE SEQUENCE [LARGE SCALE GENOMIC DNA]</scope>
</reference>
<dbReference type="Proteomes" id="UP000762676">
    <property type="component" value="Unassembled WGS sequence"/>
</dbReference>
<sequence>MHIVESHWRFFGHILRRDIDIPANKAMQTYFNQMACRYRGRPTNLLPVIINQQLSQAYPNMKLKTSNDLQTMRLLAQDRNNWRTFTRRITEFAEATDSDEPEASSG</sequence>
<accession>A0AAV4FH38</accession>
<evidence type="ECO:0000313" key="1">
    <source>
        <dbReference type="EMBL" id="GFR72557.1"/>
    </source>
</evidence>
<dbReference type="AlphaFoldDB" id="A0AAV4FH38"/>
<organism evidence="1 2">
    <name type="scientific">Elysia marginata</name>
    <dbReference type="NCBI Taxonomy" id="1093978"/>
    <lineage>
        <taxon>Eukaryota</taxon>
        <taxon>Metazoa</taxon>
        <taxon>Spiralia</taxon>
        <taxon>Lophotrochozoa</taxon>
        <taxon>Mollusca</taxon>
        <taxon>Gastropoda</taxon>
        <taxon>Heterobranchia</taxon>
        <taxon>Euthyneura</taxon>
        <taxon>Panpulmonata</taxon>
        <taxon>Sacoglossa</taxon>
        <taxon>Placobranchoidea</taxon>
        <taxon>Plakobranchidae</taxon>
        <taxon>Elysia</taxon>
    </lineage>
</organism>